<dbReference type="EMBL" id="ML993592">
    <property type="protein sequence ID" value="KAF2167743.1"/>
    <property type="molecule type" value="Genomic_DNA"/>
</dbReference>
<dbReference type="RefSeq" id="XP_033668632.1">
    <property type="nucleotide sequence ID" value="XM_033806081.1"/>
</dbReference>
<dbReference type="Proteomes" id="UP000799537">
    <property type="component" value="Unassembled WGS sequence"/>
</dbReference>
<keyword evidence="4" id="KW-1185">Reference proteome</keyword>
<evidence type="ECO:0000313" key="3">
    <source>
        <dbReference type="EMBL" id="KAF2167743.1"/>
    </source>
</evidence>
<reference evidence="3" key="1">
    <citation type="journal article" date="2020" name="Stud. Mycol.">
        <title>101 Dothideomycetes genomes: a test case for predicting lifestyles and emergence of pathogens.</title>
        <authorList>
            <person name="Haridas S."/>
            <person name="Albert R."/>
            <person name="Binder M."/>
            <person name="Bloem J."/>
            <person name="Labutti K."/>
            <person name="Salamov A."/>
            <person name="Andreopoulos B."/>
            <person name="Baker S."/>
            <person name="Barry K."/>
            <person name="Bills G."/>
            <person name="Bluhm B."/>
            <person name="Cannon C."/>
            <person name="Castanera R."/>
            <person name="Culley D."/>
            <person name="Daum C."/>
            <person name="Ezra D."/>
            <person name="Gonzalez J."/>
            <person name="Henrissat B."/>
            <person name="Kuo A."/>
            <person name="Liang C."/>
            <person name="Lipzen A."/>
            <person name="Lutzoni F."/>
            <person name="Magnuson J."/>
            <person name="Mondo S."/>
            <person name="Nolan M."/>
            <person name="Ohm R."/>
            <person name="Pangilinan J."/>
            <person name="Park H.-J."/>
            <person name="Ramirez L."/>
            <person name="Alfaro M."/>
            <person name="Sun H."/>
            <person name="Tritt A."/>
            <person name="Yoshinaga Y."/>
            <person name="Zwiers L.-H."/>
            <person name="Turgeon B."/>
            <person name="Goodwin S."/>
            <person name="Spatafora J."/>
            <person name="Crous P."/>
            <person name="Grigoriev I."/>
        </authorList>
    </citation>
    <scope>NUCLEOTIDE SEQUENCE</scope>
    <source>
        <strain evidence="3">ATCC 36951</strain>
    </source>
</reference>
<feature type="region of interest" description="Disordered" evidence="1">
    <location>
        <begin position="214"/>
        <end position="290"/>
    </location>
</feature>
<evidence type="ECO:0000256" key="1">
    <source>
        <dbReference type="SAM" id="MobiDB-lite"/>
    </source>
</evidence>
<feature type="transmembrane region" description="Helical" evidence="2">
    <location>
        <begin position="356"/>
        <end position="377"/>
    </location>
</feature>
<accession>A0A6A6CMA1</accession>
<feature type="compositionally biased region" description="Basic and acidic residues" evidence="1">
    <location>
        <begin position="253"/>
        <end position="277"/>
    </location>
</feature>
<feature type="region of interest" description="Disordered" evidence="1">
    <location>
        <begin position="154"/>
        <end position="183"/>
    </location>
</feature>
<feature type="compositionally biased region" description="Polar residues" evidence="1">
    <location>
        <begin position="157"/>
        <end position="174"/>
    </location>
</feature>
<sequence length="468" mass="53030">MPRPRRPFSKARPRKELLAQIQRAQRMREMEGQAVQEEHVAITIAAEDPLPPPPPRARPFSKARPRKELLAQIQRAQEMRHLEQQENIPPVESVEEQLNKRTTFDKFVDQLDEEGRVPKASHPQSALEALLNEEGREYNDSTIASLENIIHPVMDTPPQSQGTEDPATNETTPAPSRRHRSEEIVHEDVLASLSKQLYTTQSTIKDANRGLRRISNKIEGSSPSKADLAPRVEEPPAAIKNEPPVEVVPQPKDVPKAETAVKKTTERNLERRTDPKIASKTKNPPPDTVARQKITPQVDVSIPTVDSSNLDHNGKTICTHCGGRYASVWRALWVEFRENFYTYDPKSRFHIHMTRLGWITAAFLMWLIIESSLCLTWCSTTYGPMMPFVTHYVILEPFRPYVKPYWRFLGWVLDTIFNLENGEVPGGRSVPSHTLAAAAATARATKRVVRSAVDAVDEMGSMWNDEFI</sequence>
<evidence type="ECO:0000313" key="4">
    <source>
        <dbReference type="Proteomes" id="UP000799537"/>
    </source>
</evidence>
<dbReference type="GeneID" id="54559353"/>
<keyword evidence="2" id="KW-1133">Transmembrane helix</keyword>
<dbReference type="OrthoDB" id="3439035at2759"/>
<organism evidence="3 4">
    <name type="scientific">Zasmidium cellare ATCC 36951</name>
    <dbReference type="NCBI Taxonomy" id="1080233"/>
    <lineage>
        <taxon>Eukaryota</taxon>
        <taxon>Fungi</taxon>
        <taxon>Dikarya</taxon>
        <taxon>Ascomycota</taxon>
        <taxon>Pezizomycotina</taxon>
        <taxon>Dothideomycetes</taxon>
        <taxon>Dothideomycetidae</taxon>
        <taxon>Mycosphaerellales</taxon>
        <taxon>Mycosphaerellaceae</taxon>
        <taxon>Zasmidium</taxon>
    </lineage>
</organism>
<evidence type="ECO:0000256" key="2">
    <source>
        <dbReference type="SAM" id="Phobius"/>
    </source>
</evidence>
<protein>
    <submittedName>
        <fullName evidence="3">Uncharacterized protein</fullName>
    </submittedName>
</protein>
<proteinExistence type="predicted"/>
<name>A0A6A6CMA1_ZASCE</name>
<keyword evidence="2" id="KW-0472">Membrane</keyword>
<gene>
    <name evidence="3" type="ORF">M409DRAFT_21894</name>
</gene>
<keyword evidence="2" id="KW-0812">Transmembrane</keyword>
<dbReference type="AlphaFoldDB" id="A0A6A6CMA1"/>
<feature type="region of interest" description="Disordered" evidence="1">
    <location>
        <begin position="44"/>
        <end position="65"/>
    </location>
</feature>